<evidence type="ECO:0000259" key="4">
    <source>
        <dbReference type="PROSITE" id="PS50893"/>
    </source>
</evidence>
<dbReference type="EMBL" id="PHFD01000177">
    <property type="protein sequence ID" value="PKH46754.1"/>
    <property type="molecule type" value="Genomic_DNA"/>
</dbReference>
<keyword evidence="1" id="KW-0813">Transport</keyword>
<organism evidence="5 7">
    <name type="scientific">Dehalococcoides mccartyi</name>
    <dbReference type="NCBI Taxonomy" id="61435"/>
    <lineage>
        <taxon>Bacteria</taxon>
        <taxon>Bacillati</taxon>
        <taxon>Chloroflexota</taxon>
        <taxon>Dehalococcoidia</taxon>
        <taxon>Dehalococcoidales</taxon>
        <taxon>Dehalococcoidaceae</taxon>
        <taxon>Dehalococcoides</taxon>
    </lineage>
</organism>
<evidence type="ECO:0000256" key="2">
    <source>
        <dbReference type="ARBA" id="ARBA00022741"/>
    </source>
</evidence>
<dbReference type="InterPro" id="IPR003593">
    <property type="entry name" value="AAA+_ATPase"/>
</dbReference>
<dbReference type="AlphaFoldDB" id="A0A142VB07"/>
<dbReference type="SMART" id="SM00382">
    <property type="entry name" value="AAA"/>
    <property type="match status" value="1"/>
</dbReference>
<dbReference type="PANTHER" id="PTHR42794">
    <property type="entry name" value="HEMIN IMPORT ATP-BINDING PROTEIN HMUV"/>
    <property type="match status" value="1"/>
</dbReference>
<evidence type="ECO:0000256" key="1">
    <source>
        <dbReference type="ARBA" id="ARBA00022448"/>
    </source>
</evidence>
<dbReference type="InterPro" id="IPR003439">
    <property type="entry name" value="ABC_transporter-like_ATP-bd"/>
</dbReference>
<evidence type="ECO:0000313" key="8">
    <source>
        <dbReference type="Proteomes" id="UP000233649"/>
    </source>
</evidence>
<dbReference type="PANTHER" id="PTHR42794:SF2">
    <property type="entry name" value="ABC TRANSPORTER ATP-BINDING PROTEIN"/>
    <property type="match status" value="1"/>
</dbReference>
<dbReference type="SUPFAM" id="SSF52540">
    <property type="entry name" value="P-loop containing nucleoside triphosphate hydrolases"/>
    <property type="match status" value="1"/>
</dbReference>
<name>A0A142VB07_9CHLR</name>
<dbReference type="PATRIC" id="fig|61435.13.peg.620"/>
<dbReference type="Proteomes" id="UP000076394">
    <property type="component" value="Chromosome"/>
</dbReference>
<dbReference type="Pfam" id="PF00005">
    <property type="entry name" value="ABC_tran"/>
    <property type="match status" value="1"/>
</dbReference>
<feature type="domain" description="ABC transporter" evidence="4">
    <location>
        <begin position="4"/>
        <end position="240"/>
    </location>
</feature>
<dbReference type="EMBL" id="CP011127">
    <property type="protein sequence ID" value="AMU86415.1"/>
    <property type="molecule type" value="Genomic_DNA"/>
</dbReference>
<dbReference type="GO" id="GO:0005524">
    <property type="term" value="F:ATP binding"/>
    <property type="evidence" value="ECO:0007669"/>
    <property type="project" value="UniProtKB-KW"/>
</dbReference>
<keyword evidence="2" id="KW-0547">Nucleotide-binding</keyword>
<dbReference type="FunFam" id="3.40.50.300:FF:000134">
    <property type="entry name" value="Iron-enterobactin ABC transporter ATP-binding protein"/>
    <property type="match status" value="1"/>
</dbReference>
<dbReference type="RefSeq" id="WP_011309160.1">
    <property type="nucleotide sequence ID" value="NZ_AP024514.1"/>
</dbReference>
<evidence type="ECO:0000313" key="7">
    <source>
        <dbReference type="Proteomes" id="UP000076394"/>
    </source>
</evidence>
<dbReference type="PROSITE" id="PS50893">
    <property type="entry name" value="ABC_TRANSPORTER_2"/>
    <property type="match status" value="1"/>
</dbReference>
<keyword evidence="3" id="KW-0067">ATP-binding</keyword>
<dbReference type="Gene3D" id="3.40.50.300">
    <property type="entry name" value="P-loop containing nucleotide triphosphate hydrolases"/>
    <property type="match status" value="1"/>
</dbReference>
<reference evidence="6 8" key="2">
    <citation type="journal article" date="2017" name="FEMS Microbiol. Ecol.">
        <title>Reconstructed genomes of novel Dehalococcoides mccartyi strains from 1,2,3,4-tetrachlorodibenzo-p-dioxin-dechlorinating enrichment cultures reveal divergent reductive dehalogenase gene profiles.</title>
        <authorList>
            <person name="Dam H.T."/>
            <person name="Vollmers J."/>
            <person name="Kaster A.K."/>
            <person name="Haggblom M.M."/>
        </authorList>
    </citation>
    <scope>NUCLEOTIDE SEQUENCE [LARGE SCALE GENOMIC DNA]</scope>
    <source>
        <strain evidence="6 8">H1-3-2.001</strain>
    </source>
</reference>
<gene>
    <name evidence="6" type="ORF">CVH13_00936</name>
    <name evidence="5" type="ORF">Dm11a5_0589</name>
</gene>
<dbReference type="Proteomes" id="UP000233649">
    <property type="component" value="Unassembled WGS sequence"/>
</dbReference>
<dbReference type="OrthoDB" id="9787851at2"/>
<evidence type="ECO:0000313" key="5">
    <source>
        <dbReference type="EMBL" id="AMU86415.1"/>
    </source>
</evidence>
<proteinExistence type="predicted"/>
<evidence type="ECO:0000256" key="3">
    <source>
        <dbReference type="ARBA" id="ARBA00022840"/>
    </source>
</evidence>
<accession>A0A142VB07</accession>
<dbReference type="GO" id="GO:0016887">
    <property type="term" value="F:ATP hydrolysis activity"/>
    <property type="evidence" value="ECO:0007669"/>
    <property type="project" value="InterPro"/>
</dbReference>
<evidence type="ECO:0000313" key="6">
    <source>
        <dbReference type="EMBL" id="PKH46754.1"/>
    </source>
</evidence>
<sequence length="275" mass="29794">MFELEVRDVTLAYGPVDVLKNVSFKTMPGEMIGLVGPNGSGKSTLIKSLARVIDPRLGSIYINGRNSRSIPRLELAKMVGVVPQIPVLPSAFTAFEIVLMGRNPHMGTFQYESHKDIAIAWEALARAGVLHLADRQIGELSGGEIQSVVIARSLCQKTEAILLDEPTSNLDIGRQIEILDLIKSECRERNITVIAALHDLNLAAHYCERLILIDNNGIHADGSPVEVITTDNISRVYGPGSYVHTHPLSGLPAVLPRLGNIRCNANGEKGGTDAH</sequence>
<dbReference type="CDD" id="cd03214">
    <property type="entry name" value="ABC_Iron-Siderophores_B12_Hemin"/>
    <property type="match status" value="1"/>
</dbReference>
<dbReference type="OMA" id="YDMTIPI"/>
<protein>
    <submittedName>
        <fullName evidence="5">Cobalamin/Fe3+ siderophore ABC transporter ATPase, BtuD</fullName>
    </submittedName>
    <submittedName>
        <fullName evidence="6">Iron ABC transporter</fullName>
    </submittedName>
</protein>
<dbReference type="InterPro" id="IPR027417">
    <property type="entry name" value="P-loop_NTPase"/>
</dbReference>
<reference evidence="5 7" key="1">
    <citation type="submission" date="2015-03" db="EMBL/GenBank/DDBJ databases">
        <title>Genomic characterization of Dehalococcoides mccartyi strain 11a5, an unusal plasmid-containing chloroethene dechlorinator.</title>
        <authorList>
            <person name="Zhao S."/>
            <person name="Ding C."/>
            <person name="He J."/>
        </authorList>
    </citation>
    <scope>NUCLEOTIDE SEQUENCE [LARGE SCALE GENOMIC DNA]</scope>
    <source>
        <strain evidence="5 7">11a5</strain>
    </source>
</reference>